<gene>
    <name evidence="2" type="ORF">V4F39_04115</name>
</gene>
<dbReference type="EMBL" id="JAZIBG010000012">
    <property type="protein sequence ID" value="MEF7613085.1"/>
    <property type="molecule type" value="Genomic_DNA"/>
</dbReference>
<accession>A0AAW9QDE3</accession>
<dbReference type="Pfam" id="PF11736">
    <property type="entry name" value="DUF3299"/>
    <property type="match status" value="1"/>
</dbReference>
<organism evidence="2 3">
    <name type="scientific">Aquincola agrisoli</name>
    <dbReference type="NCBI Taxonomy" id="3119538"/>
    <lineage>
        <taxon>Bacteria</taxon>
        <taxon>Pseudomonadati</taxon>
        <taxon>Pseudomonadota</taxon>
        <taxon>Betaproteobacteria</taxon>
        <taxon>Burkholderiales</taxon>
        <taxon>Sphaerotilaceae</taxon>
        <taxon>Aquincola</taxon>
    </lineage>
</organism>
<comment type="caution">
    <text evidence="2">The sequence shown here is derived from an EMBL/GenBank/DDBJ whole genome shotgun (WGS) entry which is preliminary data.</text>
</comment>
<feature type="chain" id="PRO_5043432319" evidence="1">
    <location>
        <begin position="24"/>
        <end position="184"/>
    </location>
</feature>
<dbReference type="Proteomes" id="UP001336250">
    <property type="component" value="Unassembled WGS sequence"/>
</dbReference>
<reference evidence="2 3" key="1">
    <citation type="submission" date="2024-02" db="EMBL/GenBank/DDBJ databases">
        <title>Genome sequence of Aquincola sp. MAHUQ-54.</title>
        <authorList>
            <person name="Huq M.A."/>
        </authorList>
    </citation>
    <scope>NUCLEOTIDE SEQUENCE [LARGE SCALE GENOMIC DNA]</scope>
    <source>
        <strain evidence="2 3">MAHUQ-54</strain>
    </source>
</reference>
<dbReference type="AlphaFoldDB" id="A0AAW9QDE3"/>
<dbReference type="Gene3D" id="2.40.50.870">
    <property type="entry name" value="Protein of unknown function (DUF3299)"/>
    <property type="match status" value="1"/>
</dbReference>
<evidence type="ECO:0000256" key="1">
    <source>
        <dbReference type="SAM" id="SignalP"/>
    </source>
</evidence>
<proteinExistence type="predicted"/>
<evidence type="ECO:0000313" key="3">
    <source>
        <dbReference type="Proteomes" id="UP001336250"/>
    </source>
</evidence>
<keyword evidence="1" id="KW-0732">Signal</keyword>
<name>A0AAW9QDE3_9BURK</name>
<dbReference type="RefSeq" id="WP_332288016.1">
    <property type="nucleotide sequence ID" value="NZ_JAZIBG010000012.1"/>
</dbReference>
<protein>
    <submittedName>
        <fullName evidence="2">DUF3299 domain-containing protein</fullName>
    </submittedName>
</protein>
<sequence length="184" mass="19964">MSSLSRRSLLSIAFAATAPAAFAAPPGGEYRTITWEALVPKDWDPSSQFKDAPASLQDGDPRAVEMLNKLREVWNNAPANSAMQNAAVRLPGYVVPLEEANGGITEFLLVPYFGACIHTPPPPANQIVHVLPKAPLKQLKSMDAVWVRGKLQLSRTDSAMGTSGYRMEAVSVDKYVADEDAKKR</sequence>
<evidence type="ECO:0000313" key="2">
    <source>
        <dbReference type="EMBL" id="MEF7613085.1"/>
    </source>
</evidence>
<dbReference type="InterPro" id="IPR021727">
    <property type="entry name" value="DUF3299"/>
</dbReference>
<feature type="signal peptide" evidence="1">
    <location>
        <begin position="1"/>
        <end position="23"/>
    </location>
</feature>
<keyword evidence="3" id="KW-1185">Reference proteome</keyword>